<gene>
    <name evidence="3" type="ORF">F2Q69_00042618</name>
    <name evidence="2" type="ORF">F2Q70_00003334</name>
</gene>
<name>A0A8S9IUR0_BRACR</name>
<dbReference type="EMBL" id="QGKX02001621">
    <property type="protein sequence ID" value="KAF3503683.1"/>
    <property type="molecule type" value="Genomic_DNA"/>
</dbReference>
<dbReference type="AlphaFoldDB" id="A0A8S9IUR0"/>
<proteinExistence type="predicted"/>
<evidence type="ECO:0000313" key="2">
    <source>
        <dbReference type="EMBL" id="KAF2572577.1"/>
    </source>
</evidence>
<protein>
    <submittedName>
        <fullName evidence="2">Uncharacterized protein</fullName>
    </submittedName>
</protein>
<reference evidence="3" key="1">
    <citation type="submission" date="2019-12" db="EMBL/GenBank/DDBJ databases">
        <title>Genome sequencing and annotation of Brassica cretica.</title>
        <authorList>
            <person name="Studholme D.J."/>
            <person name="Sarris P."/>
        </authorList>
    </citation>
    <scope>NUCLEOTIDE SEQUENCE</scope>
    <source>
        <strain evidence="3">PFS-109/04</strain>
        <tissue evidence="3">Leaf</tissue>
    </source>
</reference>
<accession>A0A8S9IUR0</accession>
<sequence length="53" mass="5852">MTSKLKQKRHGADVEFGDHDDDSYVGHDGSKTAYLYNASIHVSGSGQRRQLST</sequence>
<feature type="region of interest" description="Disordered" evidence="1">
    <location>
        <begin position="1"/>
        <end position="28"/>
    </location>
</feature>
<evidence type="ECO:0000256" key="1">
    <source>
        <dbReference type="SAM" id="MobiDB-lite"/>
    </source>
</evidence>
<comment type="caution">
    <text evidence="2">The sequence shown here is derived from an EMBL/GenBank/DDBJ whole genome shotgun (WGS) entry which is preliminary data.</text>
</comment>
<organism evidence="2">
    <name type="scientific">Brassica cretica</name>
    <name type="common">Mustard</name>
    <dbReference type="NCBI Taxonomy" id="69181"/>
    <lineage>
        <taxon>Eukaryota</taxon>
        <taxon>Viridiplantae</taxon>
        <taxon>Streptophyta</taxon>
        <taxon>Embryophyta</taxon>
        <taxon>Tracheophyta</taxon>
        <taxon>Spermatophyta</taxon>
        <taxon>Magnoliopsida</taxon>
        <taxon>eudicotyledons</taxon>
        <taxon>Gunneridae</taxon>
        <taxon>Pentapetalae</taxon>
        <taxon>rosids</taxon>
        <taxon>malvids</taxon>
        <taxon>Brassicales</taxon>
        <taxon>Brassicaceae</taxon>
        <taxon>Brassiceae</taxon>
        <taxon>Brassica</taxon>
    </lineage>
</organism>
<dbReference type="EMBL" id="QGKY02001015">
    <property type="protein sequence ID" value="KAF2572577.1"/>
    <property type="molecule type" value="Genomic_DNA"/>
</dbReference>
<evidence type="ECO:0000313" key="3">
    <source>
        <dbReference type="EMBL" id="KAF3503683.1"/>
    </source>
</evidence>
<dbReference type="Proteomes" id="UP000712600">
    <property type="component" value="Unassembled WGS sequence"/>
</dbReference>
<reference evidence="2" key="2">
    <citation type="submission" date="2019-12" db="EMBL/GenBank/DDBJ databases">
        <title>Genome sequencing and annotation of Brassica cretica.</title>
        <authorList>
            <person name="Studholme D.J."/>
            <person name="Sarris P.F."/>
        </authorList>
    </citation>
    <scope>NUCLEOTIDE SEQUENCE</scope>
    <source>
        <strain evidence="2">PFS-102/07</strain>
        <tissue evidence="2">Leaf</tissue>
    </source>
</reference>
<feature type="compositionally biased region" description="Basic and acidic residues" evidence="1">
    <location>
        <begin position="10"/>
        <end position="28"/>
    </location>
</feature>